<organism evidence="3 4">
    <name type="scientific">Wenjunlia vitaminophila</name>
    <name type="common">Streptomyces vitaminophilus</name>
    <dbReference type="NCBI Taxonomy" id="76728"/>
    <lineage>
        <taxon>Bacteria</taxon>
        <taxon>Bacillati</taxon>
        <taxon>Actinomycetota</taxon>
        <taxon>Actinomycetes</taxon>
        <taxon>Kitasatosporales</taxon>
        <taxon>Streptomycetaceae</taxon>
        <taxon>Wenjunlia</taxon>
    </lineage>
</organism>
<name>A0A0T6LS96_WENVI</name>
<gene>
    <name evidence="3" type="ORF">AQ490_21875</name>
</gene>
<evidence type="ECO:0000256" key="1">
    <source>
        <dbReference type="SAM" id="MobiDB-lite"/>
    </source>
</evidence>
<dbReference type="RefSeq" id="WP_018384906.1">
    <property type="nucleotide sequence ID" value="NZ_LLZU01000016.1"/>
</dbReference>
<sequence length="445" mass="47206">MSQARTHTPLWAKDELAEQLRGLADEPLLELRAEELRALADDLEADTRLSAWAEIELVETFARPESLTAAPPHRGARPGGPGALLDRLRSALRDQPARDRVLEATLGVLVFIPLLVTWFGLREAVRAYGELSRENPKEATRPFLQLWQTGFGGHLSSIGRFENMALTTVLLITLLVLLSLVHARVRAHVERAEADRHQQREHLLGRLASVLTRTQVTLAPHRNASPQQFAGELSKAASRLEALAARAEGSHKVLGVTASTVERATTALENAARALTAEVPKIQTGADRIEAAVRAGQAAATRAGTDSAAAARGIADEVKAAGATVEGALKALATAQQTLAAKSESVAQATERAAQALVASAGRTDAAVDGMREATERWDAAAAHWEDAAARLDTGIRALTGTHTTVPGPRHPSDAARNHGAHGVPVQVPPSEWVSDATPRDGAAG</sequence>
<reference evidence="3 4" key="1">
    <citation type="submission" date="2015-10" db="EMBL/GenBank/DDBJ databases">
        <title>Draft genome sequence of pyrrolomycin-producing Streptomyces vitaminophilus.</title>
        <authorList>
            <person name="Graham D.E."/>
            <person name="Mahan K.M."/>
            <person name="Klingeman D.M."/>
            <person name="Hettich R.L."/>
            <person name="Parry R.J."/>
        </authorList>
    </citation>
    <scope>NUCLEOTIDE SEQUENCE [LARGE SCALE GENOMIC DNA]</scope>
    <source>
        <strain evidence="3 4">ATCC 31673</strain>
    </source>
</reference>
<evidence type="ECO:0000313" key="3">
    <source>
        <dbReference type="EMBL" id="KRV48973.1"/>
    </source>
</evidence>
<accession>A0A0T6LS96</accession>
<proteinExistence type="predicted"/>
<dbReference type="EMBL" id="LLZU01000016">
    <property type="protein sequence ID" value="KRV48973.1"/>
    <property type="molecule type" value="Genomic_DNA"/>
</dbReference>
<feature type="transmembrane region" description="Helical" evidence="2">
    <location>
        <begin position="164"/>
        <end position="181"/>
    </location>
</feature>
<dbReference type="Proteomes" id="UP000050867">
    <property type="component" value="Unassembled WGS sequence"/>
</dbReference>
<dbReference type="OrthoDB" id="3435720at2"/>
<evidence type="ECO:0000256" key="2">
    <source>
        <dbReference type="SAM" id="Phobius"/>
    </source>
</evidence>
<keyword evidence="4" id="KW-1185">Reference proteome</keyword>
<feature type="transmembrane region" description="Helical" evidence="2">
    <location>
        <begin position="101"/>
        <end position="121"/>
    </location>
</feature>
<dbReference type="STRING" id="76728.AQ490_21875"/>
<keyword evidence="2" id="KW-0812">Transmembrane</keyword>
<protein>
    <submittedName>
        <fullName evidence="3">Uncharacterized protein</fullName>
    </submittedName>
</protein>
<feature type="region of interest" description="Disordered" evidence="1">
    <location>
        <begin position="400"/>
        <end position="445"/>
    </location>
</feature>
<comment type="caution">
    <text evidence="3">The sequence shown here is derived from an EMBL/GenBank/DDBJ whole genome shotgun (WGS) entry which is preliminary data.</text>
</comment>
<keyword evidence="2" id="KW-1133">Transmembrane helix</keyword>
<dbReference type="AlphaFoldDB" id="A0A0T6LS96"/>
<dbReference type="eggNOG" id="COG0840">
    <property type="taxonomic scope" value="Bacteria"/>
</dbReference>
<keyword evidence="2" id="KW-0472">Membrane</keyword>
<evidence type="ECO:0000313" key="4">
    <source>
        <dbReference type="Proteomes" id="UP000050867"/>
    </source>
</evidence>